<name>A0A0H2RDN0_9AGAM</name>
<evidence type="ECO:0000313" key="2">
    <source>
        <dbReference type="EMBL" id="KLO09642.1"/>
    </source>
</evidence>
<protein>
    <submittedName>
        <fullName evidence="2">Uncharacterized protein</fullName>
    </submittedName>
</protein>
<keyword evidence="3" id="KW-1185">Reference proteome</keyword>
<dbReference type="Proteomes" id="UP000053477">
    <property type="component" value="Unassembled WGS sequence"/>
</dbReference>
<reference evidence="2 3" key="1">
    <citation type="submission" date="2015-04" db="EMBL/GenBank/DDBJ databases">
        <title>Complete genome sequence of Schizopora paradoxa KUC8140, a cosmopolitan wood degrader in East Asia.</title>
        <authorList>
            <consortium name="DOE Joint Genome Institute"/>
            <person name="Min B."/>
            <person name="Park H."/>
            <person name="Jang Y."/>
            <person name="Kim J.-J."/>
            <person name="Kim K.H."/>
            <person name="Pangilinan J."/>
            <person name="Lipzen A."/>
            <person name="Riley R."/>
            <person name="Grigoriev I.V."/>
            <person name="Spatafora J.W."/>
            <person name="Choi I.-G."/>
        </authorList>
    </citation>
    <scope>NUCLEOTIDE SEQUENCE [LARGE SCALE GENOMIC DNA]</scope>
    <source>
        <strain evidence="2 3">KUC8140</strain>
    </source>
</reference>
<accession>A0A0H2RDN0</accession>
<sequence length="174" mass="19118">MGYGHGKVPRAWRKEERQYPWGREVNISLSWRVFSIIGTRRRRRNPSEPGNEAGSSKLQMNEGGKRYGSTAKMTLAQRVPRVWAIFNAERMGKDALCVVARKSDPWTRLSIGGTSRVCERRVGMIGTKGPAASAGLVACGTAGPVSLERFAQAVVDTAKLELEFRPSARGGDAR</sequence>
<evidence type="ECO:0000256" key="1">
    <source>
        <dbReference type="SAM" id="MobiDB-lite"/>
    </source>
</evidence>
<proteinExistence type="predicted"/>
<dbReference type="AlphaFoldDB" id="A0A0H2RDN0"/>
<dbReference type="InParanoid" id="A0A0H2RDN0"/>
<gene>
    <name evidence="2" type="ORF">SCHPADRAFT_892971</name>
</gene>
<organism evidence="2 3">
    <name type="scientific">Schizopora paradoxa</name>
    <dbReference type="NCBI Taxonomy" id="27342"/>
    <lineage>
        <taxon>Eukaryota</taxon>
        <taxon>Fungi</taxon>
        <taxon>Dikarya</taxon>
        <taxon>Basidiomycota</taxon>
        <taxon>Agaricomycotina</taxon>
        <taxon>Agaricomycetes</taxon>
        <taxon>Hymenochaetales</taxon>
        <taxon>Schizoporaceae</taxon>
        <taxon>Schizopora</taxon>
    </lineage>
</organism>
<evidence type="ECO:0000313" key="3">
    <source>
        <dbReference type="Proteomes" id="UP000053477"/>
    </source>
</evidence>
<feature type="region of interest" description="Disordered" evidence="1">
    <location>
        <begin position="41"/>
        <end position="66"/>
    </location>
</feature>
<dbReference type="EMBL" id="KQ086050">
    <property type="protein sequence ID" value="KLO09642.1"/>
    <property type="molecule type" value="Genomic_DNA"/>
</dbReference>